<evidence type="ECO:0000313" key="2">
    <source>
        <dbReference type="Proteomes" id="UP001596500"/>
    </source>
</evidence>
<protein>
    <submittedName>
        <fullName evidence="1">YqzL family protein</fullName>
    </submittedName>
</protein>
<proteinExistence type="predicted"/>
<dbReference type="EMBL" id="JBHTBW010000015">
    <property type="protein sequence ID" value="MFC7440614.1"/>
    <property type="molecule type" value="Genomic_DNA"/>
</dbReference>
<name>A0ABW2RHX6_9BACL</name>
<sequence length="43" mass="4889">MRTLVWNVFQHTGSIDAYLLYKDLEGTSSETMGSPEEDDEEHG</sequence>
<keyword evidence="2" id="KW-1185">Reference proteome</keyword>
<dbReference type="InterPro" id="IPR025617">
    <property type="entry name" value="YqzL"/>
</dbReference>
<reference evidence="2" key="1">
    <citation type="journal article" date="2019" name="Int. J. Syst. Evol. Microbiol.">
        <title>The Global Catalogue of Microorganisms (GCM) 10K type strain sequencing project: providing services to taxonomists for standard genome sequencing and annotation.</title>
        <authorList>
            <consortium name="The Broad Institute Genomics Platform"/>
            <consortium name="The Broad Institute Genome Sequencing Center for Infectious Disease"/>
            <person name="Wu L."/>
            <person name="Ma J."/>
        </authorList>
    </citation>
    <scope>NUCLEOTIDE SEQUENCE [LARGE SCALE GENOMIC DNA]</scope>
    <source>
        <strain evidence="2">CGMCC 1.12942</strain>
    </source>
</reference>
<organism evidence="1 2">
    <name type="scientific">Laceyella putida</name>
    <dbReference type="NCBI Taxonomy" id="110101"/>
    <lineage>
        <taxon>Bacteria</taxon>
        <taxon>Bacillati</taxon>
        <taxon>Bacillota</taxon>
        <taxon>Bacilli</taxon>
        <taxon>Bacillales</taxon>
        <taxon>Thermoactinomycetaceae</taxon>
        <taxon>Laceyella</taxon>
    </lineage>
</organism>
<gene>
    <name evidence="1" type="ORF">ACFQNG_05575</name>
</gene>
<evidence type="ECO:0000313" key="1">
    <source>
        <dbReference type="EMBL" id="MFC7440614.1"/>
    </source>
</evidence>
<comment type="caution">
    <text evidence="1">The sequence shown here is derived from an EMBL/GenBank/DDBJ whole genome shotgun (WGS) entry which is preliminary data.</text>
</comment>
<dbReference type="RefSeq" id="WP_379863893.1">
    <property type="nucleotide sequence ID" value="NZ_JBHTBW010000015.1"/>
</dbReference>
<dbReference type="Proteomes" id="UP001596500">
    <property type="component" value="Unassembled WGS sequence"/>
</dbReference>
<dbReference type="Pfam" id="PF14006">
    <property type="entry name" value="YqzL"/>
    <property type="match status" value="1"/>
</dbReference>
<accession>A0ABW2RHX6</accession>